<dbReference type="PANTHER" id="PTHR11006">
    <property type="entry name" value="PROTEIN ARGININE N-METHYLTRANSFERASE"/>
    <property type="match status" value="1"/>
</dbReference>
<sequence>MKLTEYAWMLEDADRIRAFRRAILQCVKPGQVAAEVGAGLGTYSFFACQAGAARVYAIEDSAAGALEELARRQGFGDRLRVIRGNSLGAVLPERADWIIFEDFNSAFLGGGLAPVLRDARERLLAPGGGWIPAAVEVWAALLEVPESWGNLARWRREAEHLKGLDYGPLSGWILNSAHKGRCAPESLITAPRLLRRYRLGDPAEAYDLSCEWEDAARRAGQVHALCAWFRLELAGGVWLDNGPGADETVYEQQMFPLPEALPVEAGGAVRGSLQCIPEGGGGEVWWKWSAEAGGRACEGNTFAGIPLRQESLAERSAERIPRPGRRQEIMRFVLDCADGRRTQGEIARKLLAAYPGDFGTERQALRYVAGILGG</sequence>
<evidence type="ECO:0000313" key="5">
    <source>
        <dbReference type="EMBL" id="MBI3129632.1"/>
    </source>
</evidence>
<evidence type="ECO:0000313" key="6">
    <source>
        <dbReference type="Proteomes" id="UP000782312"/>
    </source>
</evidence>
<keyword evidence="2" id="KW-0808">Transferase</keyword>
<evidence type="ECO:0000256" key="2">
    <source>
        <dbReference type="ARBA" id="ARBA00022679"/>
    </source>
</evidence>
<feature type="domain" description="Protein arginine N-methyltransferase" evidence="4">
    <location>
        <begin position="162"/>
        <end position="277"/>
    </location>
</feature>
<dbReference type="PANTHER" id="PTHR11006:SF4">
    <property type="entry name" value="PROTEIN ARGININE N-METHYLTRANSFERASE 7"/>
    <property type="match status" value="1"/>
</dbReference>
<dbReference type="CDD" id="cd02440">
    <property type="entry name" value="AdoMet_MTases"/>
    <property type="match status" value="1"/>
</dbReference>
<comment type="caution">
    <text evidence="5">The sequence shown here is derived from an EMBL/GenBank/DDBJ whole genome shotgun (WGS) entry which is preliminary data.</text>
</comment>
<dbReference type="Pfam" id="PF22528">
    <property type="entry name" value="PRMT_C"/>
    <property type="match status" value="1"/>
</dbReference>
<name>A0A932I4K3_UNCTE</name>
<dbReference type="InterPro" id="IPR029063">
    <property type="entry name" value="SAM-dependent_MTases_sf"/>
</dbReference>
<dbReference type="Proteomes" id="UP000782312">
    <property type="component" value="Unassembled WGS sequence"/>
</dbReference>
<keyword evidence="1" id="KW-0489">Methyltransferase</keyword>
<dbReference type="Gene3D" id="2.70.160.11">
    <property type="entry name" value="Hnrnp arginine n-methyltransferase1"/>
    <property type="match status" value="1"/>
</dbReference>
<dbReference type="GO" id="GO:0016274">
    <property type="term" value="F:protein-arginine N-methyltransferase activity"/>
    <property type="evidence" value="ECO:0007669"/>
    <property type="project" value="InterPro"/>
</dbReference>
<accession>A0A932I4K3</accession>
<dbReference type="Gene3D" id="3.40.50.150">
    <property type="entry name" value="Vaccinia Virus protein VP39"/>
    <property type="match status" value="1"/>
</dbReference>
<dbReference type="EMBL" id="JACPUR010000041">
    <property type="protein sequence ID" value="MBI3129632.1"/>
    <property type="molecule type" value="Genomic_DNA"/>
</dbReference>
<evidence type="ECO:0000256" key="3">
    <source>
        <dbReference type="ARBA" id="ARBA00022691"/>
    </source>
</evidence>
<protein>
    <recommendedName>
        <fullName evidence="4">Protein arginine N-methyltransferase domain-containing protein</fullName>
    </recommendedName>
</protein>
<dbReference type="InterPro" id="IPR055135">
    <property type="entry name" value="PRMT_dom"/>
</dbReference>
<dbReference type="InterPro" id="IPR025799">
    <property type="entry name" value="Arg_MeTrfase"/>
</dbReference>
<dbReference type="AlphaFoldDB" id="A0A932I4K3"/>
<dbReference type="SUPFAM" id="SSF53335">
    <property type="entry name" value="S-adenosyl-L-methionine-dependent methyltransferases"/>
    <property type="match status" value="1"/>
</dbReference>
<dbReference type="GO" id="GO:0032259">
    <property type="term" value="P:methylation"/>
    <property type="evidence" value="ECO:0007669"/>
    <property type="project" value="UniProtKB-KW"/>
</dbReference>
<dbReference type="GO" id="GO:0042054">
    <property type="term" value="F:histone methyltransferase activity"/>
    <property type="evidence" value="ECO:0007669"/>
    <property type="project" value="TreeGrafter"/>
</dbReference>
<keyword evidence="3" id="KW-0949">S-adenosyl-L-methionine</keyword>
<evidence type="ECO:0000259" key="4">
    <source>
        <dbReference type="Pfam" id="PF22528"/>
    </source>
</evidence>
<gene>
    <name evidence="5" type="ORF">HYZ11_18640</name>
</gene>
<reference evidence="5" key="1">
    <citation type="submission" date="2020-07" db="EMBL/GenBank/DDBJ databases">
        <title>Huge and variable diversity of episymbiotic CPR bacteria and DPANN archaea in groundwater ecosystems.</title>
        <authorList>
            <person name="He C.Y."/>
            <person name="Keren R."/>
            <person name="Whittaker M."/>
            <person name="Farag I.F."/>
            <person name="Doudna J."/>
            <person name="Cate J.H.D."/>
            <person name="Banfield J.F."/>
        </authorList>
    </citation>
    <scope>NUCLEOTIDE SEQUENCE</scope>
    <source>
        <strain evidence="5">NC_groundwater_763_Ag_S-0.2um_68_21</strain>
    </source>
</reference>
<evidence type="ECO:0000256" key="1">
    <source>
        <dbReference type="ARBA" id="ARBA00022603"/>
    </source>
</evidence>
<proteinExistence type="predicted"/>
<organism evidence="5 6">
    <name type="scientific">Tectimicrobiota bacterium</name>
    <dbReference type="NCBI Taxonomy" id="2528274"/>
    <lineage>
        <taxon>Bacteria</taxon>
        <taxon>Pseudomonadati</taxon>
        <taxon>Nitrospinota/Tectimicrobiota group</taxon>
        <taxon>Candidatus Tectimicrobiota</taxon>
    </lineage>
</organism>